<evidence type="ECO:0000256" key="1">
    <source>
        <dbReference type="SAM" id="MobiDB-lite"/>
    </source>
</evidence>
<comment type="caution">
    <text evidence="3">The sequence shown here is derived from an EMBL/GenBank/DDBJ whole genome shotgun (WGS) entry which is preliminary data.</text>
</comment>
<feature type="region of interest" description="Disordered" evidence="1">
    <location>
        <begin position="69"/>
        <end position="90"/>
    </location>
</feature>
<dbReference type="InterPro" id="IPR034660">
    <property type="entry name" value="DinB/YfiT-like"/>
</dbReference>
<protein>
    <submittedName>
        <fullName evidence="3">DinB family protein</fullName>
    </submittedName>
</protein>
<evidence type="ECO:0000259" key="2">
    <source>
        <dbReference type="Pfam" id="PF12867"/>
    </source>
</evidence>
<accession>A0A3M8C386</accession>
<proteinExistence type="predicted"/>
<organism evidence="3 4">
    <name type="scientific">Brevibacillus invocatus</name>
    <dbReference type="NCBI Taxonomy" id="173959"/>
    <lineage>
        <taxon>Bacteria</taxon>
        <taxon>Bacillati</taxon>
        <taxon>Bacillota</taxon>
        <taxon>Bacilli</taxon>
        <taxon>Bacillales</taxon>
        <taxon>Paenibacillaceae</taxon>
        <taxon>Brevibacillus</taxon>
    </lineage>
</organism>
<dbReference type="SUPFAM" id="SSF109854">
    <property type="entry name" value="DinB/YfiT-like putative metalloenzymes"/>
    <property type="match status" value="1"/>
</dbReference>
<keyword evidence="4" id="KW-1185">Reference proteome</keyword>
<sequence length="162" mass="18456">MNVKELLLHEWTCAYDQEDWYPPLRDAVSGLDAAQASWKPAGEACNTIWENLSHLLFYKERFLQRLSGSRLSPEDTSNEDTFAPSGSADDNDAWQATLQRMEQVNREIFDKLSSLTEEELHQALPTHSILKSAMSLVLHDAFHTGQIVQLRKLQGSWPAQRS</sequence>
<dbReference type="Pfam" id="PF12867">
    <property type="entry name" value="DinB_2"/>
    <property type="match status" value="1"/>
</dbReference>
<dbReference type="Proteomes" id="UP000282028">
    <property type="component" value="Unassembled WGS sequence"/>
</dbReference>
<dbReference type="RefSeq" id="WP_122910561.1">
    <property type="nucleotide sequence ID" value="NZ_CBCSBE010000025.1"/>
</dbReference>
<dbReference type="AlphaFoldDB" id="A0A3M8C386"/>
<dbReference type="OrthoDB" id="9798830at2"/>
<feature type="domain" description="DinB-like" evidence="2">
    <location>
        <begin position="24"/>
        <end position="147"/>
    </location>
</feature>
<gene>
    <name evidence="3" type="ORF">EDM52_19185</name>
</gene>
<dbReference type="Gene3D" id="1.20.120.450">
    <property type="entry name" value="dinb family like domain"/>
    <property type="match status" value="1"/>
</dbReference>
<reference evidence="3 4" key="1">
    <citation type="submission" date="2018-10" db="EMBL/GenBank/DDBJ databases">
        <title>Phylogenomics of Brevibacillus.</title>
        <authorList>
            <person name="Dunlap C."/>
        </authorList>
    </citation>
    <scope>NUCLEOTIDE SEQUENCE [LARGE SCALE GENOMIC DNA]</scope>
    <source>
        <strain evidence="3 4">JCM 12215</strain>
    </source>
</reference>
<name>A0A3M8C386_9BACL</name>
<evidence type="ECO:0000313" key="3">
    <source>
        <dbReference type="EMBL" id="RNB69385.1"/>
    </source>
</evidence>
<dbReference type="EMBL" id="RHHR01000039">
    <property type="protein sequence ID" value="RNB69385.1"/>
    <property type="molecule type" value="Genomic_DNA"/>
</dbReference>
<evidence type="ECO:0000313" key="4">
    <source>
        <dbReference type="Proteomes" id="UP000282028"/>
    </source>
</evidence>
<dbReference type="InterPro" id="IPR024775">
    <property type="entry name" value="DinB-like"/>
</dbReference>